<dbReference type="EMBL" id="KB446555">
    <property type="protein sequence ID" value="EME88750.1"/>
    <property type="molecule type" value="Genomic_DNA"/>
</dbReference>
<dbReference type="KEGG" id="pfj:MYCFIDRAFT_209890"/>
<dbReference type="HOGENOM" id="CLU_2427969_0_0_1"/>
<accession>N1Q7P4</accession>
<dbReference type="AlphaFoldDB" id="N1Q7P4"/>
<protein>
    <submittedName>
        <fullName evidence="1">Uncharacterized protein</fullName>
    </submittedName>
</protein>
<dbReference type="RefSeq" id="XP_007921659.1">
    <property type="nucleotide sequence ID" value="XM_007923468.1"/>
</dbReference>
<proteinExistence type="predicted"/>
<dbReference type="GeneID" id="19336931"/>
<organism evidence="1 2">
    <name type="scientific">Pseudocercospora fijiensis (strain CIRAD86)</name>
    <name type="common">Black leaf streak disease fungus</name>
    <name type="synonym">Mycosphaerella fijiensis</name>
    <dbReference type="NCBI Taxonomy" id="383855"/>
    <lineage>
        <taxon>Eukaryota</taxon>
        <taxon>Fungi</taxon>
        <taxon>Dikarya</taxon>
        <taxon>Ascomycota</taxon>
        <taxon>Pezizomycotina</taxon>
        <taxon>Dothideomycetes</taxon>
        <taxon>Dothideomycetidae</taxon>
        <taxon>Mycosphaerellales</taxon>
        <taxon>Mycosphaerellaceae</taxon>
        <taxon>Pseudocercospora</taxon>
    </lineage>
</organism>
<gene>
    <name evidence="1" type="ORF">MYCFIDRAFT_209890</name>
</gene>
<dbReference type="Proteomes" id="UP000016932">
    <property type="component" value="Unassembled WGS sequence"/>
</dbReference>
<sequence length="91" mass="10020">MRFNTISAPDSYMSTMNKINQLYKSPGCHPILPSILARHPSIFLYTSPTVQKSACSGEQYAVDQTTTGAIMVTEYAAAASVFNDPSRERSR</sequence>
<name>N1Q7P4_PSEFD</name>
<evidence type="ECO:0000313" key="2">
    <source>
        <dbReference type="Proteomes" id="UP000016932"/>
    </source>
</evidence>
<dbReference type="VEuPathDB" id="FungiDB:MYCFIDRAFT_209890"/>
<reference evidence="1 2" key="1">
    <citation type="journal article" date="2012" name="PLoS Pathog.">
        <title>Diverse lifestyles and strategies of plant pathogenesis encoded in the genomes of eighteen Dothideomycetes fungi.</title>
        <authorList>
            <person name="Ohm R.A."/>
            <person name="Feau N."/>
            <person name="Henrissat B."/>
            <person name="Schoch C.L."/>
            <person name="Horwitz B.A."/>
            <person name="Barry K.W."/>
            <person name="Condon B.J."/>
            <person name="Copeland A.C."/>
            <person name="Dhillon B."/>
            <person name="Glaser F."/>
            <person name="Hesse C.N."/>
            <person name="Kosti I."/>
            <person name="LaButti K."/>
            <person name="Lindquist E.A."/>
            <person name="Lucas S."/>
            <person name="Salamov A.A."/>
            <person name="Bradshaw R.E."/>
            <person name="Ciuffetti L."/>
            <person name="Hamelin R.C."/>
            <person name="Kema G.H.J."/>
            <person name="Lawrence C."/>
            <person name="Scott J.A."/>
            <person name="Spatafora J.W."/>
            <person name="Turgeon B.G."/>
            <person name="de Wit P.J.G.M."/>
            <person name="Zhong S."/>
            <person name="Goodwin S.B."/>
            <person name="Grigoriev I.V."/>
        </authorList>
    </citation>
    <scope>NUCLEOTIDE SEQUENCE [LARGE SCALE GENOMIC DNA]</scope>
    <source>
        <strain evidence="1 2">CIRAD86</strain>
    </source>
</reference>
<keyword evidence="2" id="KW-1185">Reference proteome</keyword>
<evidence type="ECO:0000313" key="1">
    <source>
        <dbReference type="EMBL" id="EME88750.1"/>
    </source>
</evidence>